<name>A0A8S8ZPD9_SORMA</name>
<sequence>MEQLSLEIREHICELVGQVPYDSRDYLINCFDPPEERYVGPQRRPVSVYPHIYSSAYADLRALSLASKALTGPSQRALFNTTVVQGSIGIMTLLRSLLFYPHNRSLVRCFAVFRKDFLEDTRLCGPVGADALDVFINILGGSVFTPIFDELQDGGFFRGVMTALQVWLGDGCFSHDYQSTWISVVERLPQLSHDALGDYVLRGIVQLCPLLRDIQLSYGGSFCRGGSHNDLDRIHLSILPDPFSSVTSLTLDWEAFHNEKGLVVHRDGDKEWCHSSIERLTLLGNPHNDGSLKLTNLWRWLRGSVRLRELRLMRGCDEDVWRDEVYDPEGCGIDWNDLLLSLKDNLEVLVIEGTNLIMDDNFDAVWRFGSPKMFSCLHELKRLSYLKTFLHTLRDDCPEINIPRTWDGPGVLELVQAKLPPSLKRMDVVVVEETVYFDSYYCKIERSRTVRVEF</sequence>
<proteinExistence type="predicted"/>
<evidence type="ECO:0000313" key="2">
    <source>
        <dbReference type="Proteomes" id="UP000433876"/>
    </source>
</evidence>
<dbReference type="EMBL" id="NMPR01000110">
    <property type="protein sequence ID" value="KAA8630225.1"/>
    <property type="molecule type" value="Genomic_DNA"/>
</dbReference>
<evidence type="ECO:0000313" key="1">
    <source>
        <dbReference type="EMBL" id="KAA8630225.1"/>
    </source>
</evidence>
<reference evidence="1 2" key="1">
    <citation type="submission" date="2017-07" db="EMBL/GenBank/DDBJ databases">
        <title>Genome sequence of the Sordaria macrospora wild type strain R19027.</title>
        <authorList>
            <person name="Nowrousian M."/>
            <person name="Teichert I."/>
            <person name="Kueck U."/>
        </authorList>
    </citation>
    <scope>NUCLEOTIDE SEQUENCE [LARGE SCALE GENOMIC DNA]</scope>
    <source>
        <strain evidence="1 2">R19027</strain>
        <tissue evidence="1">Mycelium</tissue>
    </source>
</reference>
<gene>
    <name evidence="1" type="ORF">SMACR_09466</name>
</gene>
<comment type="caution">
    <text evidence="1">The sequence shown here is derived from an EMBL/GenBank/DDBJ whole genome shotgun (WGS) entry which is preliminary data.</text>
</comment>
<dbReference type="VEuPathDB" id="FungiDB:SMAC_09466"/>
<dbReference type="Proteomes" id="UP000433876">
    <property type="component" value="Unassembled WGS sequence"/>
</dbReference>
<dbReference type="AlphaFoldDB" id="A0A8S8ZPD9"/>
<protein>
    <submittedName>
        <fullName evidence="1">Uncharacterized protein</fullName>
    </submittedName>
</protein>
<organism evidence="1 2">
    <name type="scientific">Sordaria macrospora</name>
    <dbReference type="NCBI Taxonomy" id="5147"/>
    <lineage>
        <taxon>Eukaryota</taxon>
        <taxon>Fungi</taxon>
        <taxon>Dikarya</taxon>
        <taxon>Ascomycota</taxon>
        <taxon>Pezizomycotina</taxon>
        <taxon>Sordariomycetes</taxon>
        <taxon>Sordariomycetidae</taxon>
        <taxon>Sordariales</taxon>
        <taxon>Sordariaceae</taxon>
        <taxon>Sordaria</taxon>
    </lineage>
</organism>
<accession>A0A8S8ZPD9</accession>